<keyword evidence="2" id="KW-1185">Reference proteome</keyword>
<dbReference type="OrthoDB" id="2340858at2759"/>
<name>A0A9P5PHH5_9AGAR</name>
<evidence type="ECO:0000313" key="1">
    <source>
        <dbReference type="EMBL" id="KAF9065774.1"/>
    </source>
</evidence>
<evidence type="ECO:0000313" key="2">
    <source>
        <dbReference type="Proteomes" id="UP000772434"/>
    </source>
</evidence>
<protein>
    <submittedName>
        <fullName evidence="1">Uncharacterized protein</fullName>
    </submittedName>
</protein>
<accession>A0A9P5PHH5</accession>
<dbReference type="EMBL" id="JADNRY010000098">
    <property type="protein sequence ID" value="KAF9065774.1"/>
    <property type="molecule type" value="Genomic_DNA"/>
</dbReference>
<gene>
    <name evidence="1" type="ORF">BDP27DRAFT_1366161</name>
</gene>
<dbReference type="AlphaFoldDB" id="A0A9P5PHH5"/>
<sequence>MSHSKDYHFWRCSEWTELSLDDKWYTQITHITALPHHPLEFPSLPAPLQVVASACKYSILSMLLNDTNGEILILPQYPEIIKHIARIYRKRHTMGTPGVLIDGQPGIVMCRLGLRAVGLSEPALVEPGMAGAVSRAEGLGPGSDF</sequence>
<proteinExistence type="predicted"/>
<organism evidence="1 2">
    <name type="scientific">Rhodocollybia butyracea</name>
    <dbReference type="NCBI Taxonomy" id="206335"/>
    <lineage>
        <taxon>Eukaryota</taxon>
        <taxon>Fungi</taxon>
        <taxon>Dikarya</taxon>
        <taxon>Basidiomycota</taxon>
        <taxon>Agaricomycotina</taxon>
        <taxon>Agaricomycetes</taxon>
        <taxon>Agaricomycetidae</taxon>
        <taxon>Agaricales</taxon>
        <taxon>Marasmiineae</taxon>
        <taxon>Omphalotaceae</taxon>
        <taxon>Rhodocollybia</taxon>
    </lineage>
</organism>
<dbReference type="Proteomes" id="UP000772434">
    <property type="component" value="Unassembled WGS sequence"/>
</dbReference>
<comment type="caution">
    <text evidence="1">The sequence shown here is derived from an EMBL/GenBank/DDBJ whole genome shotgun (WGS) entry which is preliminary data.</text>
</comment>
<reference evidence="1" key="1">
    <citation type="submission" date="2020-11" db="EMBL/GenBank/DDBJ databases">
        <authorList>
            <consortium name="DOE Joint Genome Institute"/>
            <person name="Ahrendt S."/>
            <person name="Riley R."/>
            <person name="Andreopoulos W."/>
            <person name="Labutti K."/>
            <person name="Pangilinan J."/>
            <person name="Ruiz-Duenas F.J."/>
            <person name="Barrasa J.M."/>
            <person name="Sanchez-Garcia M."/>
            <person name="Camarero S."/>
            <person name="Miyauchi S."/>
            <person name="Serrano A."/>
            <person name="Linde D."/>
            <person name="Babiker R."/>
            <person name="Drula E."/>
            <person name="Ayuso-Fernandez I."/>
            <person name="Pacheco R."/>
            <person name="Padilla G."/>
            <person name="Ferreira P."/>
            <person name="Barriuso J."/>
            <person name="Kellner H."/>
            <person name="Castanera R."/>
            <person name="Alfaro M."/>
            <person name="Ramirez L."/>
            <person name="Pisabarro A.G."/>
            <person name="Kuo A."/>
            <person name="Tritt A."/>
            <person name="Lipzen A."/>
            <person name="He G."/>
            <person name="Yan M."/>
            <person name="Ng V."/>
            <person name="Cullen D."/>
            <person name="Martin F."/>
            <person name="Rosso M.-N."/>
            <person name="Henrissat B."/>
            <person name="Hibbett D."/>
            <person name="Martinez A.T."/>
            <person name="Grigoriev I.V."/>
        </authorList>
    </citation>
    <scope>NUCLEOTIDE SEQUENCE</scope>
    <source>
        <strain evidence="1">AH 40177</strain>
    </source>
</reference>